<evidence type="ECO:0000256" key="2">
    <source>
        <dbReference type="SAM" id="SignalP"/>
    </source>
</evidence>
<feature type="chain" id="PRO_5040315374" evidence="2">
    <location>
        <begin position="24"/>
        <end position="272"/>
    </location>
</feature>
<sequence length="272" mass="30212">MISFYQFIKFIFIVIFFNKISRARHHHHHHDSDFQKCGSAWSGTQFNFTFASLRSDQVNLTNTNFTSTPTNLNGPNSKSINSINSTQNPSISNQNINSKVNSSQVSNYQEISKELPSIGNTIPNQGPGRNLNENSTIHYVNITGIPWNYEGIPLNFTLTSISKNVTNLENQINKENQNLFGLPCMDSGVLYSCNKCEKILTGRDCYKKIGTIKLDSTSSGDIQCNKWFTRTAYGEGGGVTICASQSGDVYQCSSDKHVTECEGCNVIGFVSK</sequence>
<comment type="caution">
    <text evidence="3">The sequence shown here is derived from an EMBL/GenBank/DDBJ whole genome shotgun (WGS) entry which is preliminary data.</text>
</comment>
<dbReference type="OrthoDB" id="2502447at2759"/>
<feature type="signal peptide" evidence="2">
    <location>
        <begin position="1"/>
        <end position="23"/>
    </location>
</feature>
<feature type="region of interest" description="Disordered" evidence="1">
    <location>
        <begin position="66"/>
        <end position="94"/>
    </location>
</feature>
<protein>
    <submittedName>
        <fullName evidence="3">Uncharacterized protein</fullName>
    </submittedName>
</protein>
<name>A0A9Q3Q9E7_9BASI</name>
<dbReference type="AlphaFoldDB" id="A0A9Q3Q9E7"/>
<keyword evidence="4" id="KW-1185">Reference proteome</keyword>
<dbReference type="Proteomes" id="UP000765509">
    <property type="component" value="Unassembled WGS sequence"/>
</dbReference>
<gene>
    <name evidence="3" type="ORF">O181_129789</name>
</gene>
<organism evidence="3 4">
    <name type="scientific">Austropuccinia psidii MF-1</name>
    <dbReference type="NCBI Taxonomy" id="1389203"/>
    <lineage>
        <taxon>Eukaryota</taxon>
        <taxon>Fungi</taxon>
        <taxon>Dikarya</taxon>
        <taxon>Basidiomycota</taxon>
        <taxon>Pucciniomycotina</taxon>
        <taxon>Pucciniomycetes</taxon>
        <taxon>Pucciniales</taxon>
        <taxon>Sphaerophragmiaceae</taxon>
        <taxon>Austropuccinia</taxon>
    </lineage>
</organism>
<dbReference type="EMBL" id="AVOT02136828">
    <property type="protein sequence ID" value="MBW0590074.1"/>
    <property type="molecule type" value="Genomic_DNA"/>
</dbReference>
<proteinExistence type="predicted"/>
<feature type="compositionally biased region" description="Polar residues" evidence="1">
    <location>
        <begin position="66"/>
        <end position="78"/>
    </location>
</feature>
<keyword evidence="2" id="KW-0732">Signal</keyword>
<evidence type="ECO:0000256" key="1">
    <source>
        <dbReference type="SAM" id="MobiDB-lite"/>
    </source>
</evidence>
<feature type="compositionally biased region" description="Low complexity" evidence="1">
    <location>
        <begin position="79"/>
        <end position="94"/>
    </location>
</feature>
<accession>A0A9Q3Q9E7</accession>
<evidence type="ECO:0000313" key="4">
    <source>
        <dbReference type="Proteomes" id="UP000765509"/>
    </source>
</evidence>
<evidence type="ECO:0000313" key="3">
    <source>
        <dbReference type="EMBL" id="MBW0590074.1"/>
    </source>
</evidence>
<reference evidence="3" key="1">
    <citation type="submission" date="2021-03" db="EMBL/GenBank/DDBJ databases">
        <title>Draft genome sequence of rust myrtle Austropuccinia psidii MF-1, a brazilian biotype.</title>
        <authorList>
            <person name="Quecine M.C."/>
            <person name="Pachon D.M.R."/>
            <person name="Bonatelli M.L."/>
            <person name="Correr F.H."/>
            <person name="Franceschini L.M."/>
            <person name="Leite T.F."/>
            <person name="Margarido G.R.A."/>
            <person name="Almeida C.A."/>
            <person name="Ferrarezi J.A."/>
            <person name="Labate C.A."/>
        </authorList>
    </citation>
    <scope>NUCLEOTIDE SEQUENCE</scope>
    <source>
        <strain evidence="3">MF-1</strain>
    </source>
</reference>